<evidence type="ECO:0000313" key="11">
    <source>
        <dbReference type="Proteomes" id="UP001059252"/>
    </source>
</evidence>
<comment type="catalytic activity">
    <reaction evidence="7 8">
        <text>CMP + ATP = CDP + ADP</text>
        <dbReference type="Rhea" id="RHEA:11600"/>
        <dbReference type="ChEBI" id="CHEBI:30616"/>
        <dbReference type="ChEBI" id="CHEBI:58069"/>
        <dbReference type="ChEBI" id="CHEBI:60377"/>
        <dbReference type="ChEBI" id="CHEBI:456216"/>
        <dbReference type="EC" id="2.7.4.25"/>
    </reaction>
</comment>
<evidence type="ECO:0000256" key="2">
    <source>
        <dbReference type="ARBA" id="ARBA00022679"/>
    </source>
</evidence>
<comment type="catalytic activity">
    <reaction evidence="6 8">
        <text>dCMP + ATP = dCDP + ADP</text>
        <dbReference type="Rhea" id="RHEA:25094"/>
        <dbReference type="ChEBI" id="CHEBI:30616"/>
        <dbReference type="ChEBI" id="CHEBI:57566"/>
        <dbReference type="ChEBI" id="CHEBI:58593"/>
        <dbReference type="ChEBI" id="CHEBI:456216"/>
        <dbReference type="EC" id="2.7.4.25"/>
    </reaction>
</comment>
<reference evidence="10" key="1">
    <citation type="submission" date="2022-08" db="EMBL/GenBank/DDBJ databases">
        <title>Complete genome of Mycoplasma iguanae type strain 2327.</title>
        <authorList>
            <person name="Spergser J."/>
        </authorList>
    </citation>
    <scope>NUCLEOTIDE SEQUENCE</scope>
    <source>
        <strain evidence="10">2327</strain>
    </source>
</reference>
<dbReference type="GO" id="GO:0016301">
    <property type="term" value="F:kinase activity"/>
    <property type="evidence" value="ECO:0007669"/>
    <property type="project" value="UniProtKB-KW"/>
</dbReference>
<gene>
    <name evidence="8 10" type="primary">cmk</name>
    <name evidence="10" type="ORF">NV226_01975</name>
</gene>
<keyword evidence="5 8" id="KW-0067">ATP-binding</keyword>
<dbReference type="SUPFAM" id="SSF52540">
    <property type="entry name" value="P-loop containing nucleoside triphosphate hydrolases"/>
    <property type="match status" value="1"/>
</dbReference>
<dbReference type="Proteomes" id="UP001059252">
    <property type="component" value="Chromosome"/>
</dbReference>
<dbReference type="CDD" id="cd02020">
    <property type="entry name" value="CMPK"/>
    <property type="match status" value="1"/>
</dbReference>
<dbReference type="Gene3D" id="3.40.50.300">
    <property type="entry name" value="P-loop containing nucleotide triphosphate hydrolases"/>
    <property type="match status" value="1"/>
</dbReference>
<evidence type="ECO:0000256" key="1">
    <source>
        <dbReference type="ARBA" id="ARBA00009427"/>
    </source>
</evidence>
<dbReference type="Pfam" id="PF02224">
    <property type="entry name" value="Cytidylate_kin"/>
    <property type="match status" value="1"/>
</dbReference>
<evidence type="ECO:0000256" key="3">
    <source>
        <dbReference type="ARBA" id="ARBA00022741"/>
    </source>
</evidence>
<name>A0ABY5R7L9_9MOLU</name>
<evidence type="ECO:0000313" key="10">
    <source>
        <dbReference type="EMBL" id="UVD81483.1"/>
    </source>
</evidence>
<dbReference type="RefSeq" id="WP_258210657.1">
    <property type="nucleotide sequence ID" value="NZ_CP102734.1"/>
</dbReference>
<protein>
    <recommendedName>
        <fullName evidence="8">Cytidylate kinase</fullName>
        <shortName evidence="8">CK</shortName>
        <ecNumber evidence="8">2.7.4.25</ecNumber>
    </recommendedName>
    <alternativeName>
        <fullName evidence="8">Cytidine monophosphate kinase</fullName>
        <shortName evidence="8">CMP kinase</shortName>
    </alternativeName>
</protein>
<keyword evidence="3 8" id="KW-0547">Nucleotide-binding</keyword>
<dbReference type="InterPro" id="IPR027417">
    <property type="entry name" value="P-loop_NTPase"/>
</dbReference>
<keyword evidence="4 8" id="KW-0418">Kinase</keyword>
<dbReference type="InterPro" id="IPR011994">
    <property type="entry name" value="Cytidylate_kinase_dom"/>
</dbReference>
<evidence type="ECO:0000256" key="8">
    <source>
        <dbReference type="HAMAP-Rule" id="MF_00238"/>
    </source>
</evidence>
<sequence length="222" mass="25609">MKKINIAIDGPSGAGKSTIAKMLAKNLNYFFVNTGSLYRGLAYFLHKNKIDLKNETLIEQQLEKINLTFDMEERIFVNGLNLTKELRSDEVSLNASQIAQYSKVREKIVEVLKKFVSENSGIIMDGRDTTFVIMPEAELKIFLWASPEERAKRRVIQNKTLGYEEDYFQVLKEIKDRDFTDMNRKTNPLHKTEDAILIDSTNLTETEVFQEILALAKKKCME</sequence>
<dbReference type="EC" id="2.7.4.25" evidence="8"/>
<accession>A0ABY5R7L9</accession>
<keyword evidence="2 8" id="KW-0808">Transferase</keyword>
<evidence type="ECO:0000256" key="5">
    <source>
        <dbReference type="ARBA" id="ARBA00022840"/>
    </source>
</evidence>
<keyword evidence="8" id="KW-0963">Cytoplasm</keyword>
<organism evidence="10 11">
    <name type="scientific">Mycoplasma iguanae</name>
    <dbReference type="NCBI Taxonomy" id="292461"/>
    <lineage>
        <taxon>Bacteria</taxon>
        <taxon>Bacillati</taxon>
        <taxon>Mycoplasmatota</taxon>
        <taxon>Mollicutes</taxon>
        <taxon>Mycoplasmataceae</taxon>
        <taxon>Mycoplasma</taxon>
    </lineage>
</organism>
<evidence type="ECO:0000256" key="6">
    <source>
        <dbReference type="ARBA" id="ARBA00047615"/>
    </source>
</evidence>
<evidence type="ECO:0000256" key="4">
    <source>
        <dbReference type="ARBA" id="ARBA00022777"/>
    </source>
</evidence>
<feature type="domain" description="Cytidylate kinase" evidence="9">
    <location>
        <begin position="6"/>
        <end position="217"/>
    </location>
</feature>
<comment type="subcellular location">
    <subcellularLocation>
        <location evidence="8">Cytoplasm</location>
    </subcellularLocation>
</comment>
<dbReference type="InterPro" id="IPR003136">
    <property type="entry name" value="Cytidylate_kin"/>
</dbReference>
<dbReference type="HAMAP" id="MF_00238">
    <property type="entry name" value="Cytidyl_kinase_type1"/>
    <property type="match status" value="1"/>
</dbReference>
<feature type="binding site" evidence="8">
    <location>
        <begin position="10"/>
        <end position="18"/>
    </location>
    <ligand>
        <name>ATP</name>
        <dbReference type="ChEBI" id="CHEBI:30616"/>
    </ligand>
</feature>
<dbReference type="NCBIfam" id="TIGR00017">
    <property type="entry name" value="cmk"/>
    <property type="match status" value="1"/>
</dbReference>
<evidence type="ECO:0000259" key="9">
    <source>
        <dbReference type="Pfam" id="PF02224"/>
    </source>
</evidence>
<comment type="similarity">
    <text evidence="1 8">Belongs to the cytidylate kinase family. Type 1 subfamily.</text>
</comment>
<evidence type="ECO:0000256" key="7">
    <source>
        <dbReference type="ARBA" id="ARBA00048478"/>
    </source>
</evidence>
<proteinExistence type="inferred from homology"/>
<keyword evidence="11" id="KW-1185">Reference proteome</keyword>
<dbReference type="EMBL" id="CP102734">
    <property type="protein sequence ID" value="UVD81483.1"/>
    <property type="molecule type" value="Genomic_DNA"/>
</dbReference>